<organism evidence="1">
    <name type="scientific">marine sediment metagenome</name>
    <dbReference type="NCBI Taxonomy" id="412755"/>
    <lineage>
        <taxon>unclassified sequences</taxon>
        <taxon>metagenomes</taxon>
        <taxon>ecological metagenomes</taxon>
    </lineage>
</organism>
<dbReference type="EMBL" id="BARV01036798">
    <property type="protein sequence ID" value="GAI57245.1"/>
    <property type="molecule type" value="Genomic_DNA"/>
</dbReference>
<evidence type="ECO:0000313" key="1">
    <source>
        <dbReference type="EMBL" id="GAI57245.1"/>
    </source>
</evidence>
<accession>X1R2B5</accession>
<gene>
    <name evidence="1" type="ORF">S06H3_57083</name>
</gene>
<proteinExistence type="predicted"/>
<comment type="caution">
    <text evidence="1">The sequence shown here is derived from an EMBL/GenBank/DDBJ whole genome shotgun (WGS) entry which is preliminary data.</text>
</comment>
<sequence>MKEASYGAYDKIAFKQFKAIATVTFGHHAVLRATTAVFLRRFYQKSIK</sequence>
<reference evidence="1" key="1">
    <citation type="journal article" date="2014" name="Front. Microbiol.">
        <title>High frequency of phylogenetically diverse reductive dehalogenase-homologous genes in deep subseafloor sedimentary metagenomes.</title>
        <authorList>
            <person name="Kawai M."/>
            <person name="Futagami T."/>
            <person name="Toyoda A."/>
            <person name="Takaki Y."/>
            <person name="Nishi S."/>
            <person name="Hori S."/>
            <person name="Arai W."/>
            <person name="Tsubouchi T."/>
            <person name="Morono Y."/>
            <person name="Uchiyama I."/>
            <person name="Ito T."/>
            <person name="Fujiyama A."/>
            <person name="Inagaki F."/>
            <person name="Takami H."/>
        </authorList>
    </citation>
    <scope>NUCLEOTIDE SEQUENCE</scope>
    <source>
        <strain evidence="1">Expedition CK06-06</strain>
    </source>
</reference>
<name>X1R2B5_9ZZZZ</name>
<protein>
    <submittedName>
        <fullName evidence="1">Uncharacterized protein</fullName>
    </submittedName>
</protein>
<dbReference type="AlphaFoldDB" id="X1R2B5"/>
<feature type="non-terminal residue" evidence="1">
    <location>
        <position position="48"/>
    </location>
</feature>